<evidence type="ECO:0000256" key="1">
    <source>
        <dbReference type="ARBA" id="ARBA00022977"/>
    </source>
</evidence>
<dbReference type="CDD" id="cd02194">
    <property type="entry name" value="ThiL"/>
    <property type="match status" value="1"/>
</dbReference>
<dbReference type="Gene3D" id="3.90.650.10">
    <property type="entry name" value="PurM-like C-terminal domain"/>
    <property type="match status" value="1"/>
</dbReference>
<feature type="binding site" evidence="2">
    <location>
        <begin position="123"/>
        <end position="124"/>
    </location>
    <ligand>
        <name>ATP</name>
        <dbReference type="ChEBI" id="CHEBI:30616"/>
    </ligand>
</feature>
<feature type="binding site" evidence="2">
    <location>
        <position position="76"/>
    </location>
    <ligand>
        <name>Mg(2+)</name>
        <dbReference type="ChEBI" id="CHEBI:18420"/>
        <label>4</label>
    </ligand>
</feature>
<evidence type="ECO:0000256" key="2">
    <source>
        <dbReference type="HAMAP-Rule" id="MF_02128"/>
    </source>
</evidence>
<sequence length="365" mass="37520">MTRLASEDDFLAAIDRHFTNAHPHLCVGRGDDCAVIACPPRMAVSTDLFNEHSHFRTSYFTPGDIGHKALAVNISDLAACGARPLGFSLALTAPADLSREFCDEMLGAMAALAREHDMALSGGDLTRGDALSLCITVWGGAAPRHARAAALKGEGEGDTAGDAGGVAPVGTPPQPAAGVASPFLRRGGCQPGDQLFLVGRVGLARVGLLALESMGAEAARLYPEACRAHLRPRPQVAAGQALAAICGTGDARIALMDVSDGLARDLPRLIGADRGSGLGAELAMDPETLPGEVRAYALANDLDSVDMAFTGGEDYALLGCCRPAMFEAVRAAVPGLIPLGRVTADGMVLVNGDLPASAGFDHFSG</sequence>
<feature type="domain" description="PurM-like N-terminal" evidence="3">
    <location>
        <begin position="30"/>
        <end position="139"/>
    </location>
</feature>
<organism evidence="4">
    <name type="scientific">Nitratidesulfovibrio vulgaris (strain DSM 19637 / Miyazaki F)</name>
    <name type="common">Desulfovibrio vulgaris</name>
    <dbReference type="NCBI Taxonomy" id="883"/>
    <lineage>
        <taxon>Bacteria</taxon>
        <taxon>Pseudomonadati</taxon>
        <taxon>Thermodesulfobacteriota</taxon>
        <taxon>Desulfovibrionia</taxon>
        <taxon>Desulfovibrionales</taxon>
        <taxon>Desulfovibrionaceae</taxon>
        <taxon>Nitratidesulfovibrio</taxon>
    </lineage>
</organism>
<feature type="binding site" evidence="2">
    <location>
        <position position="313"/>
    </location>
    <ligand>
        <name>substrate</name>
    </ligand>
</feature>
<name>B8DQ45_NITV9</name>
<dbReference type="PANTHER" id="PTHR30270">
    <property type="entry name" value="THIAMINE-MONOPHOSPHATE KINASE"/>
    <property type="match status" value="1"/>
</dbReference>
<dbReference type="EMBL" id="CP001197">
    <property type="protein sequence ID" value="ACL08909.1"/>
    <property type="molecule type" value="Genomic_DNA"/>
</dbReference>
<feature type="binding site" evidence="2">
    <location>
        <position position="124"/>
    </location>
    <ligand>
        <name>Mg(2+)</name>
        <dbReference type="ChEBI" id="CHEBI:18420"/>
        <label>1</label>
    </ligand>
</feature>
<dbReference type="EC" id="2.7.4.16" evidence="2"/>
<dbReference type="InterPro" id="IPR016188">
    <property type="entry name" value="PurM-like_N"/>
</dbReference>
<accession>B8DQ45</accession>
<keyword evidence="2" id="KW-0479">Metal-binding</keyword>
<dbReference type="OrthoDB" id="9802811at2"/>
<feature type="binding site" evidence="2">
    <location>
        <position position="47"/>
    </location>
    <ligand>
        <name>Mg(2+)</name>
        <dbReference type="ChEBI" id="CHEBI:18420"/>
        <label>1</label>
    </ligand>
</feature>
<keyword evidence="1 2" id="KW-0784">Thiamine biosynthesis</keyword>
<comment type="function">
    <text evidence="2">Catalyzes the ATP-dependent phosphorylation of thiamine-monophosphate (TMP) to form thiamine-pyrophosphate (TPP), the active form of vitamin B1.</text>
</comment>
<feature type="binding site" evidence="2">
    <location>
        <position position="45"/>
    </location>
    <ligand>
        <name>Mg(2+)</name>
        <dbReference type="ChEBI" id="CHEBI:18420"/>
        <label>4</label>
    </ligand>
</feature>
<keyword evidence="2" id="KW-0460">Magnesium</keyword>
<dbReference type="HOGENOM" id="CLU_046964_1_1_7"/>
<comment type="catalytic activity">
    <reaction evidence="2">
        <text>thiamine phosphate + ATP = thiamine diphosphate + ADP</text>
        <dbReference type="Rhea" id="RHEA:15913"/>
        <dbReference type="ChEBI" id="CHEBI:30616"/>
        <dbReference type="ChEBI" id="CHEBI:37575"/>
        <dbReference type="ChEBI" id="CHEBI:58937"/>
        <dbReference type="ChEBI" id="CHEBI:456216"/>
        <dbReference type="EC" id="2.7.4.16"/>
    </reaction>
</comment>
<evidence type="ECO:0000313" key="4">
    <source>
        <dbReference type="EMBL" id="ACL08909.1"/>
    </source>
</evidence>
<feature type="binding site" evidence="2">
    <location>
        <position position="32"/>
    </location>
    <ligand>
        <name>Mg(2+)</name>
        <dbReference type="ChEBI" id="CHEBI:18420"/>
        <label>4</label>
    </ligand>
</feature>
<dbReference type="HAMAP" id="MF_02128">
    <property type="entry name" value="TMP_kinase"/>
    <property type="match status" value="1"/>
</dbReference>
<feature type="binding site" evidence="2">
    <location>
        <position position="76"/>
    </location>
    <ligand>
        <name>Mg(2+)</name>
        <dbReference type="ChEBI" id="CHEBI:18420"/>
        <label>2</label>
    </ligand>
</feature>
<gene>
    <name evidence="2" type="primary">thiL</name>
    <name evidence="4" type="ordered locus">DvMF_1966</name>
</gene>
<feature type="binding site" evidence="2">
    <location>
        <position position="54"/>
    </location>
    <ligand>
        <name>substrate</name>
    </ligand>
</feature>
<dbReference type="GO" id="GO:0009030">
    <property type="term" value="F:thiamine-phosphate kinase activity"/>
    <property type="evidence" value="ECO:0007669"/>
    <property type="project" value="UniProtKB-UniRule"/>
</dbReference>
<reference evidence="4" key="1">
    <citation type="submission" date="2008-10" db="EMBL/GenBank/DDBJ databases">
        <title>Complete sequence of Desulfovibrio vulgaris str. 'Miyazaki F'.</title>
        <authorList>
            <person name="Lucas S."/>
            <person name="Copeland A."/>
            <person name="Lapidus A."/>
            <person name="Glavina del Rio T."/>
            <person name="Dalin E."/>
            <person name="Tice H."/>
            <person name="Bruce D."/>
            <person name="Goodwin L."/>
            <person name="Pitluck S."/>
            <person name="Sims D."/>
            <person name="Brettin T."/>
            <person name="Detter J.C."/>
            <person name="Han C."/>
            <person name="Larimer F."/>
            <person name="Land M."/>
            <person name="Hauser L."/>
            <person name="Kyrpides N."/>
            <person name="Mikhailova N."/>
            <person name="Hazen T.C."/>
            <person name="Richardson P."/>
        </authorList>
    </citation>
    <scope>NUCLEOTIDE SEQUENCE</scope>
    <source>
        <strain evidence="4">Miyazaki F</strain>
    </source>
</reference>
<comment type="miscellaneous">
    <text evidence="2">Reaction mechanism of ThiL seems to utilize a direct, inline transfer of the gamma-phosphate of ATP to TMP rather than a phosphorylated enzyme intermediate.</text>
</comment>
<dbReference type="KEGG" id="dvm:DvMF_1966"/>
<dbReference type="SUPFAM" id="SSF55326">
    <property type="entry name" value="PurM N-terminal domain-like"/>
    <property type="match status" value="1"/>
</dbReference>
<dbReference type="InterPro" id="IPR036921">
    <property type="entry name" value="PurM-like_N_sf"/>
</dbReference>
<feature type="binding site" evidence="2">
    <location>
        <position position="46"/>
    </location>
    <ligand>
        <name>Mg(2+)</name>
        <dbReference type="ChEBI" id="CHEBI:18420"/>
        <label>1</label>
    </ligand>
</feature>
<feature type="binding site" evidence="2">
    <location>
        <position position="260"/>
    </location>
    <ligand>
        <name>Mg(2+)</name>
        <dbReference type="ChEBI" id="CHEBI:18420"/>
        <label>5</label>
    </ligand>
</feature>
<feature type="binding site" evidence="2">
    <location>
        <position position="32"/>
    </location>
    <ligand>
        <name>Mg(2+)</name>
        <dbReference type="ChEBI" id="CHEBI:18420"/>
        <label>3</label>
    </ligand>
</feature>
<dbReference type="GO" id="GO:0005524">
    <property type="term" value="F:ATP binding"/>
    <property type="evidence" value="ECO:0007669"/>
    <property type="project" value="UniProtKB-UniRule"/>
</dbReference>
<dbReference type="SUPFAM" id="SSF56042">
    <property type="entry name" value="PurM C-terminal domain-like"/>
    <property type="match status" value="1"/>
</dbReference>
<dbReference type="InterPro" id="IPR006283">
    <property type="entry name" value="ThiL-like"/>
</dbReference>
<comment type="similarity">
    <text evidence="2">Belongs to the thiamine-monophosphate kinase family.</text>
</comment>
<dbReference type="PIRSF" id="PIRSF005303">
    <property type="entry name" value="Thiam_monoph_kin"/>
    <property type="match status" value="1"/>
</dbReference>
<dbReference type="Gene3D" id="3.30.1330.10">
    <property type="entry name" value="PurM-like, N-terminal domain"/>
    <property type="match status" value="1"/>
</dbReference>
<dbReference type="STRING" id="883.DvMF_1966"/>
<proteinExistence type="inferred from homology"/>
<feature type="binding site" evidence="2">
    <location>
        <position position="259"/>
    </location>
    <ligand>
        <name>ATP</name>
        <dbReference type="ChEBI" id="CHEBI:30616"/>
    </ligand>
</feature>
<feature type="binding site" evidence="2">
    <location>
        <position position="186"/>
    </location>
    <ligand>
        <name>ATP</name>
        <dbReference type="ChEBI" id="CHEBI:30616"/>
    </ligand>
</feature>
<keyword evidence="2" id="KW-0547">Nucleotide-binding</keyword>
<dbReference type="PANTHER" id="PTHR30270:SF0">
    <property type="entry name" value="THIAMINE-MONOPHOSPHATE KINASE"/>
    <property type="match status" value="1"/>
</dbReference>
<keyword evidence="2 4" id="KW-0808">Transferase</keyword>
<dbReference type="UniPathway" id="UPA00060">
    <property type="reaction ID" value="UER00142"/>
</dbReference>
<feature type="binding site" evidence="2">
    <location>
        <position position="257"/>
    </location>
    <ligand>
        <name>Mg(2+)</name>
        <dbReference type="ChEBI" id="CHEBI:18420"/>
        <label>3</label>
    </ligand>
</feature>
<keyword evidence="2 4" id="KW-0418">Kinase</keyword>
<evidence type="ECO:0000259" key="3">
    <source>
        <dbReference type="Pfam" id="PF00586"/>
    </source>
</evidence>
<dbReference type="InterPro" id="IPR036676">
    <property type="entry name" value="PurM-like_C_sf"/>
</dbReference>
<feature type="binding site" evidence="2">
    <location>
        <position position="47"/>
    </location>
    <ligand>
        <name>Mg(2+)</name>
        <dbReference type="ChEBI" id="CHEBI:18420"/>
        <label>2</label>
    </ligand>
</feature>
<dbReference type="eggNOG" id="COG0611">
    <property type="taxonomic scope" value="Bacteria"/>
</dbReference>
<dbReference type="GO" id="GO:0000287">
    <property type="term" value="F:magnesium ion binding"/>
    <property type="evidence" value="ECO:0007669"/>
    <property type="project" value="UniProtKB-UniRule"/>
</dbReference>
<feature type="binding site" evidence="2">
    <location>
        <position position="76"/>
    </location>
    <ligand>
        <name>Mg(2+)</name>
        <dbReference type="ChEBI" id="CHEBI:18420"/>
        <label>3</label>
    </ligand>
</feature>
<dbReference type="Pfam" id="PF00586">
    <property type="entry name" value="AIRS"/>
    <property type="match status" value="1"/>
</dbReference>
<feature type="binding site" evidence="2">
    <location>
        <position position="360"/>
    </location>
    <ligand>
        <name>substrate</name>
    </ligand>
</feature>
<dbReference type="GO" id="GO:0009229">
    <property type="term" value="P:thiamine diphosphate biosynthetic process"/>
    <property type="evidence" value="ECO:0007669"/>
    <property type="project" value="UniProtKB-UniRule"/>
</dbReference>
<comment type="caution">
    <text evidence="2">Lacks conserved residue(s) required for the propagation of feature annotation.</text>
</comment>
<comment type="pathway">
    <text evidence="2">Cofactor biosynthesis; thiamine diphosphate biosynthesis; thiamine diphosphate from thiamine phosphate: step 1/1.</text>
</comment>
<dbReference type="GO" id="GO:0009228">
    <property type="term" value="P:thiamine biosynthetic process"/>
    <property type="evidence" value="ECO:0007669"/>
    <property type="project" value="UniProtKB-KW"/>
</dbReference>
<dbReference type="AlphaFoldDB" id="B8DQ45"/>
<protein>
    <recommendedName>
        <fullName evidence="2">Thiamine-monophosphate kinase</fullName>
        <shortName evidence="2">TMP kinase</shortName>
        <shortName evidence="2">Thiamine-phosphate kinase</shortName>
        <ecNumber evidence="2">2.7.4.16</ecNumber>
    </recommendedName>
</protein>
<keyword evidence="2" id="KW-0067">ATP-binding</keyword>